<dbReference type="AlphaFoldDB" id="A0A239M4D3"/>
<proteinExistence type="predicted"/>
<evidence type="ECO:0000313" key="2">
    <source>
        <dbReference type="EMBL" id="SNT37450.1"/>
    </source>
</evidence>
<dbReference type="PANTHER" id="PTHR33993">
    <property type="entry name" value="GLYOXALASE-RELATED"/>
    <property type="match status" value="1"/>
</dbReference>
<evidence type="ECO:0000313" key="3">
    <source>
        <dbReference type="Proteomes" id="UP000198284"/>
    </source>
</evidence>
<protein>
    <recommendedName>
        <fullName evidence="1">VOC domain-containing protein</fullName>
    </recommendedName>
</protein>
<dbReference type="RefSeq" id="WP_089401803.1">
    <property type="nucleotide sequence ID" value="NZ_FZOT01000031.1"/>
</dbReference>
<sequence>MDNDPTQCAAGAAVGRVCWIDLAAADLGSASKFYRALFGWQATARSANGGGFTELRNLGDAFGSIYQLSAERMQAGTPSHWLPYVRVADVDAVVAKALALGGELLVQPFDVEGMARIAVILDAVGAQLGVWQALDGGPYDA</sequence>
<dbReference type="InterPro" id="IPR029068">
    <property type="entry name" value="Glyas_Bleomycin-R_OHBP_Dase"/>
</dbReference>
<dbReference type="Proteomes" id="UP000198284">
    <property type="component" value="Unassembled WGS sequence"/>
</dbReference>
<dbReference type="PROSITE" id="PS51819">
    <property type="entry name" value="VOC"/>
    <property type="match status" value="1"/>
</dbReference>
<dbReference type="PANTHER" id="PTHR33993:SF14">
    <property type="entry name" value="GB|AAF24581.1"/>
    <property type="match status" value="1"/>
</dbReference>
<name>A0A239M4D3_9BURK</name>
<accession>A0A239M4D3</accession>
<dbReference type="Gene3D" id="3.10.180.10">
    <property type="entry name" value="2,3-Dihydroxybiphenyl 1,2-Dioxygenase, domain 1"/>
    <property type="match status" value="1"/>
</dbReference>
<dbReference type="InterPro" id="IPR037523">
    <property type="entry name" value="VOC_core"/>
</dbReference>
<gene>
    <name evidence="2" type="ORF">SAMN06265795_13113</name>
</gene>
<dbReference type="Pfam" id="PF18029">
    <property type="entry name" value="Glyoxalase_6"/>
    <property type="match status" value="1"/>
</dbReference>
<dbReference type="InterPro" id="IPR052164">
    <property type="entry name" value="Anthracycline_SecMetBiosynth"/>
</dbReference>
<keyword evidence="3" id="KW-1185">Reference proteome</keyword>
<dbReference type="EMBL" id="FZOT01000031">
    <property type="protein sequence ID" value="SNT37450.1"/>
    <property type="molecule type" value="Genomic_DNA"/>
</dbReference>
<dbReference type="CDD" id="cd07247">
    <property type="entry name" value="SgaA_N_like"/>
    <property type="match status" value="1"/>
</dbReference>
<dbReference type="OrthoDB" id="8776491at2"/>
<organism evidence="2 3">
    <name type="scientific">Noviherbaspirillum humi</name>
    <dbReference type="NCBI Taxonomy" id="1688639"/>
    <lineage>
        <taxon>Bacteria</taxon>
        <taxon>Pseudomonadati</taxon>
        <taxon>Pseudomonadota</taxon>
        <taxon>Betaproteobacteria</taxon>
        <taxon>Burkholderiales</taxon>
        <taxon>Oxalobacteraceae</taxon>
        <taxon>Noviherbaspirillum</taxon>
    </lineage>
</organism>
<dbReference type="InterPro" id="IPR041581">
    <property type="entry name" value="Glyoxalase_6"/>
</dbReference>
<evidence type="ECO:0000259" key="1">
    <source>
        <dbReference type="PROSITE" id="PS51819"/>
    </source>
</evidence>
<feature type="domain" description="VOC" evidence="1">
    <location>
        <begin position="16"/>
        <end position="133"/>
    </location>
</feature>
<dbReference type="SUPFAM" id="SSF54593">
    <property type="entry name" value="Glyoxalase/Bleomycin resistance protein/Dihydroxybiphenyl dioxygenase"/>
    <property type="match status" value="1"/>
</dbReference>
<reference evidence="2 3" key="1">
    <citation type="submission" date="2017-06" db="EMBL/GenBank/DDBJ databases">
        <authorList>
            <person name="Kim H.J."/>
            <person name="Triplett B.A."/>
        </authorList>
    </citation>
    <scope>NUCLEOTIDE SEQUENCE [LARGE SCALE GENOMIC DNA]</scope>
    <source>
        <strain evidence="2 3">U15</strain>
    </source>
</reference>